<dbReference type="InterPro" id="IPR044992">
    <property type="entry name" value="ChyE-like"/>
</dbReference>
<dbReference type="EMBL" id="CM004392">
    <property type="protein sequence ID" value="OAY46849.1"/>
    <property type="molecule type" value="Genomic_DNA"/>
</dbReference>
<organism evidence="7 8">
    <name type="scientific">Manihot esculenta</name>
    <name type="common">Cassava</name>
    <name type="synonym">Jatropha manihot</name>
    <dbReference type="NCBI Taxonomy" id="3983"/>
    <lineage>
        <taxon>Eukaryota</taxon>
        <taxon>Viridiplantae</taxon>
        <taxon>Streptophyta</taxon>
        <taxon>Embryophyta</taxon>
        <taxon>Tracheophyta</taxon>
        <taxon>Spermatophyta</taxon>
        <taxon>Magnoliopsida</taxon>
        <taxon>eudicotyledons</taxon>
        <taxon>Gunneridae</taxon>
        <taxon>Pentapetalae</taxon>
        <taxon>rosids</taxon>
        <taxon>fabids</taxon>
        <taxon>Malpighiales</taxon>
        <taxon>Euphorbiaceae</taxon>
        <taxon>Crotonoideae</taxon>
        <taxon>Manihoteae</taxon>
        <taxon>Manihot</taxon>
    </lineage>
</organism>
<dbReference type="PROSITE" id="PS51273">
    <property type="entry name" value="GATASE_TYPE_1"/>
    <property type="match status" value="1"/>
</dbReference>
<keyword evidence="4" id="KW-0963">Cytoplasm</keyword>
<feature type="domain" description="Glutamine amidotransferase" evidence="6">
    <location>
        <begin position="54"/>
        <end position="200"/>
    </location>
</feature>
<sequence length="249" mass="28262">MKVTAEKRYGLLLAARDSDYVKKVYGGYFNVFVAAFGEEGERWDLFRVVEGEFPDMNELHKYDGFVVSGSPYDAYGNDFWILKLCFLLQTLDAMEIKVLGICFGHQVLCRALGGKVGKAYTGWDIGVRKVKIVKDLSPSSYFSKISEIPASLSIIECHQDEVWEVPVGAEVIAFSDKTGVEMFTIGDHVLGIQGHPEYTKDILYNLIDRLLNNNCIQVEFAENAKFGLEKAEPDRKCWERICRNFLKSR</sequence>
<dbReference type="Pfam" id="PF00117">
    <property type="entry name" value="GATase"/>
    <property type="match status" value="1"/>
</dbReference>
<evidence type="ECO:0000259" key="6">
    <source>
        <dbReference type="Pfam" id="PF00117"/>
    </source>
</evidence>
<dbReference type="CDD" id="cd01741">
    <property type="entry name" value="GATase1_1"/>
    <property type="match status" value="1"/>
</dbReference>
<keyword evidence="8" id="KW-1185">Reference proteome</keyword>
<evidence type="ECO:0000256" key="5">
    <source>
        <dbReference type="ARBA" id="ARBA00022801"/>
    </source>
</evidence>
<evidence type="ECO:0000256" key="1">
    <source>
        <dbReference type="ARBA" id="ARBA00004514"/>
    </source>
</evidence>
<dbReference type="GO" id="GO:0005829">
    <property type="term" value="C:cytosol"/>
    <property type="evidence" value="ECO:0000318"/>
    <property type="project" value="GO_Central"/>
</dbReference>
<dbReference type="Gene3D" id="3.40.50.880">
    <property type="match status" value="1"/>
</dbReference>
<dbReference type="Gramene" id="Manes.06G032600.1.v8.1">
    <property type="protein sequence ID" value="Manes.06G032600.1.v8.1.CDS"/>
    <property type="gene ID" value="Manes.06G032600.v8.1"/>
</dbReference>
<dbReference type="PANTHER" id="PTHR42695:SF9">
    <property type="entry name" value="GAMMA-GLUTAMYL PEPTIDASE 2-RELATED"/>
    <property type="match status" value="1"/>
</dbReference>
<dbReference type="SUPFAM" id="SSF52317">
    <property type="entry name" value="Class I glutamine amidotransferase-like"/>
    <property type="match status" value="1"/>
</dbReference>
<name>A0A2C9VMH1_MANES</name>
<evidence type="ECO:0000256" key="2">
    <source>
        <dbReference type="ARBA" id="ARBA00005179"/>
    </source>
</evidence>
<protein>
    <recommendedName>
        <fullName evidence="6">Glutamine amidotransferase domain-containing protein</fullName>
    </recommendedName>
</protein>
<accession>A0A2C9VMH1</accession>
<evidence type="ECO:0000313" key="8">
    <source>
        <dbReference type="Proteomes" id="UP000091857"/>
    </source>
</evidence>
<reference evidence="8" key="1">
    <citation type="journal article" date="2016" name="Nat. Biotechnol.">
        <title>Sequencing wild and cultivated cassava and related species reveals extensive interspecific hybridization and genetic diversity.</title>
        <authorList>
            <person name="Bredeson J.V."/>
            <person name="Lyons J.B."/>
            <person name="Prochnik S.E."/>
            <person name="Wu G.A."/>
            <person name="Ha C.M."/>
            <person name="Edsinger-Gonzales E."/>
            <person name="Grimwood J."/>
            <person name="Schmutz J."/>
            <person name="Rabbi I.Y."/>
            <person name="Egesi C."/>
            <person name="Nauluvula P."/>
            <person name="Lebot V."/>
            <person name="Ndunguru J."/>
            <person name="Mkamilo G."/>
            <person name="Bart R.S."/>
            <person name="Setter T.L."/>
            <person name="Gleadow R.M."/>
            <person name="Kulakow P."/>
            <person name="Ferguson M.E."/>
            <person name="Rounsley S."/>
            <person name="Rokhsar D.S."/>
        </authorList>
    </citation>
    <scope>NUCLEOTIDE SEQUENCE [LARGE SCALE GENOMIC DNA]</scope>
    <source>
        <strain evidence="8">cv. AM560-2</strain>
    </source>
</reference>
<gene>
    <name evidence="7" type="ORF">MANES_06G032600v8</name>
</gene>
<comment type="similarity">
    <text evidence="3">Belongs to the peptidase C26 family.</text>
</comment>
<dbReference type="InterPro" id="IPR029062">
    <property type="entry name" value="Class_I_gatase-like"/>
</dbReference>
<dbReference type="AlphaFoldDB" id="A0A2C9VMH1"/>
<comment type="pathway">
    <text evidence="2">Secondary metabolite biosynthesis.</text>
</comment>
<dbReference type="FunFam" id="3.40.50.880:FF:000040">
    <property type="entry name" value="Gamma-glutamyl peptidase 5"/>
    <property type="match status" value="1"/>
</dbReference>
<dbReference type="PANTHER" id="PTHR42695">
    <property type="entry name" value="GLUTAMINE AMIDOTRANSFERASE YLR126C-RELATED"/>
    <property type="match status" value="1"/>
</dbReference>
<keyword evidence="5" id="KW-0378">Hydrolase</keyword>
<dbReference type="GO" id="GO:0008233">
    <property type="term" value="F:peptidase activity"/>
    <property type="evidence" value="ECO:0007669"/>
    <property type="project" value="UniProtKB-ARBA"/>
</dbReference>
<dbReference type="GO" id="GO:0019760">
    <property type="term" value="P:glucosinolate metabolic process"/>
    <property type="evidence" value="ECO:0007669"/>
    <property type="project" value="UniProtKB-ARBA"/>
</dbReference>
<comment type="subcellular location">
    <subcellularLocation>
        <location evidence="1">Cytoplasm</location>
        <location evidence="1">Cytosol</location>
    </subcellularLocation>
</comment>
<dbReference type="InterPro" id="IPR017926">
    <property type="entry name" value="GATASE"/>
</dbReference>
<evidence type="ECO:0000313" key="7">
    <source>
        <dbReference type="EMBL" id="OAY46849.1"/>
    </source>
</evidence>
<comment type="caution">
    <text evidence="7">The sequence shown here is derived from an EMBL/GenBank/DDBJ whole genome shotgun (WGS) entry which is preliminary data.</text>
</comment>
<evidence type="ECO:0000256" key="3">
    <source>
        <dbReference type="ARBA" id="ARBA00011083"/>
    </source>
</evidence>
<dbReference type="Proteomes" id="UP000091857">
    <property type="component" value="Chromosome 6"/>
</dbReference>
<proteinExistence type="inferred from homology"/>
<evidence type="ECO:0000256" key="4">
    <source>
        <dbReference type="ARBA" id="ARBA00022490"/>
    </source>
</evidence>
<dbReference type="STRING" id="3983.A0A2C9VMH1"/>
<dbReference type="OMA" id="HQIVRYG"/>
<dbReference type="OrthoDB" id="92161at2759"/>